<keyword evidence="3" id="KW-1185">Reference proteome</keyword>
<keyword evidence="1" id="KW-0732">Signal</keyword>
<name>A0A975GXR1_9CAUL</name>
<sequence>MRRTARGGALLGTVCLAAMGPTFALAQTTGSAGASSFQAGYGNARYAVTQPSTGSTRDANGNRLIVDGIIQSGASSYSSASSGASSAYAGAGSSSSSSSGGTTIGGATAIGNSLNVVVQGNHNTVIVNSRQTNTGNISAGTVLNGTLDLDD</sequence>
<gene>
    <name evidence="2" type="primary">hfaA</name>
    <name evidence="2" type="ORF">IFJ75_03065</name>
</gene>
<proteinExistence type="predicted"/>
<feature type="chain" id="PRO_5037352936" evidence="1">
    <location>
        <begin position="27"/>
        <end position="151"/>
    </location>
</feature>
<evidence type="ECO:0000313" key="3">
    <source>
        <dbReference type="Proteomes" id="UP000663918"/>
    </source>
</evidence>
<reference evidence="2" key="1">
    <citation type="submission" date="2020-09" db="EMBL/GenBank/DDBJ databases">
        <title>Brevundimonas sp. LVF2 isolated from a puddle in Goettingen, Germany.</title>
        <authorList>
            <person name="Friedrich I."/>
            <person name="Klassen A."/>
            <person name="Hannes N."/>
            <person name="Schneider D."/>
            <person name="Hertel R."/>
            <person name="Daniel R."/>
        </authorList>
    </citation>
    <scope>NUCLEOTIDE SEQUENCE</scope>
    <source>
        <strain evidence="2">LVF2</strain>
    </source>
</reference>
<feature type="signal peptide" evidence="1">
    <location>
        <begin position="1"/>
        <end position="26"/>
    </location>
</feature>
<dbReference type="KEGG" id="bgoe:IFJ75_03065"/>
<dbReference type="AlphaFoldDB" id="A0A975GXR1"/>
<accession>A0A975GXR1</accession>
<dbReference type="InterPro" id="IPR049851">
    <property type="entry name" value="Holdfast_HfaA"/>
</dbReference>
<evidence type="ECO:0000313" key="2">
    <source>
        <dbReference type="EMBL" id="QTC93173.1"/>
    </source>
</evidence>
<dbReference type="NCBIfam" id="NF037934">
    <property type="entry name" value="holdfast_HfaA"/>
    <property type="match status" value="1"/>
</dbReference>
<protein>
    <submittedName>
        <fullName evidence="2">Holdfast anchoring protein HfaA</fullName>
    </submittedName>
</protein>
<dbReference type="Proteomes" id="UP000663918">
    <property type="component" value="Chromosome"/>
</dbReference>
<organism evidence="2 3">
    <name type="scientific">Brevundimonas goettingensis</name>
    <dbReference type="NCBI Taxonomy" id="2774190"/>
    <lineage>
        <taxon>Bacteria</taxon>
        <taxon>Pseudomonadati</taxon>
        <taxon>Pseudomonadota</taxon>
        <taxon>Alphaproteobacteria</taxon>
        <taxon>Caulobacterales</taxon>
        <taxon>Caulobacteraceae</taxon>
        <taxon>Brevundimonas</taxon>
    </lineage>
</organism>
<evidence type="ECO:0000256" key="1">
    <source>
        <dbReference type="SAM" id="SignalP"/>
    </source>
</evidence>
<dbReference type="EMBL" id="CP062222">
    <property type="protein sequence ID" value="QTC93173.1"/>
    <property type="molecule type" value="Genomic_DNA"/>
</dbReference>